<feature type="compositionally biased region" description="Polar residues" evidence="1">
    <location>
        <begin position="12"/>
        <end position="37"/>
    </location>
</feature>
<evidence type="ECO:0000256" key="1">
    <source>
        <dbReference type="SAM" id="MobiDB-lite"/>
    </source>
</evidence>
<accession>A0ABN7EAK6</accession>
<organism evidence="2 3">
    <name type="scientific">Spirodela intermedia</name>
    <name type="common">Intermediate duckweed</name>
    <dbReference type="NCBI Taxonomy" id="51605"/>
    <lineage>
        <taxon>Eukaryota</taxon>
        <taxon>Viridiplantae</taxon>
        <taxon>Streptophyta</taxon>
        <taxon>Embryophyta</taxon>
        <taxon>Tracheophyta</taxon>
        <taxon>Spermatophyta</taxon>
        <taxon>Magnoliopsida</taxon>
        <taxon>Liliopsida</taxon>
        <taxon>Araceae</taxon>
        <taxon>Lemnoideae</taxon>
        <taxon>Spirodela</taxon>
    </lineage>
</organism>
<keyword evidence="3" id="KW-1185">Reference proteome</keyword>
<gene>
    <name evidence="2" type="ORF">SI7747_UN021284</name>
</gene>
<evidence type="ECO:0000313" key="2">
    <source>
        <dbReference type="EMBL" id="CAA6674926.1"/>
    </source>
</evidence>
<reference evidence="3" key="1">
    <citation type="journal article" date="2020" name="Sci. Rep.">
        <title>Chromosome-scale genome assembly for the duckweed Spirodela intermedia, integrating cytogenetic maps, PacBio and Oxford Nanopore libraries.</title>
        <authorList>
            <person name="Hoang P.T.N."/>
            <person name="Fiebig A."/>
            <person name="Novak P."/>
            <person name="Macas J."/>
            <person name="Cao H.X."/>
            <person name="Stepanenko A."/>
            <person name="Chen G."/>
            <person name="Borisjuk N."/>
            <person name="Scholz U."/>
            <person name="Schubert I."/>
        </authorList>
    </citation>
    <scope>NUCLEOTIDE SEQUENCE [LARGE SCALE GENOMIC DNA]</scope>
</reference>
<feature type="region of interest" description="Disordered" evidence="1">
    <location>
        <begin position="12"/>
        <end position="52"/>
    </location>
</feature>
<name>A0ABN7EAK6_SPIIN</name>
<evidence type="ECO:0000313" key="3">
    <source>
        <dbReference type="Proteomes" id="UP001189122"/>
    </source>
</evidence>
<comment type="caution">
    <text evidence="2">The sequence shown here is derived from an EMBL/GenBank/DDBJ whole genome shotgun (WGS) entry which is preliminary data.</text>
</comment>
<sequence>MNNLVFNVYVNATSPSPASTSQLSRAPSPSPTTGTLSATPPLHPPMAAAAAS</sequence>
<protein>
    <submittedName>
        <fullName evidence="2">Uncharacterized protein</fullName>
    </submittedName>
</protein>
<proteinExistence type="predicted"/>
<dbReference type="Proteomes" id="UP001189122">
    <property type="component" value="Unassembled WGS sequence"/>
</dbReference>
<dbReference type="EMBL" id="CACRZD030000177">
    <property type="protein sequence ID" value="CAA6674926.1"/>
    <property type="molecule type" value="Genomic_DNA"/>
</dbReference>